<accession>A0ABX1SIK9</accession>
<organism evidence="2 3">
    <name type="scientific">Pseudonocardia acidicola</name>
    <dbReference type="NCBI Taxonomy" id="2724939"/>
    <lineage>
        <taxon>Bacteria</taxon>
        <taxon>Bacillati</taxon>
        <taxon>Actinomycetota</taxon>
        <taxon>Actinomycetes</taxon>
        <taxon>Pseudonocardiales</taxon>
        <taxon>Pseudonocardiaceae</taxon>
        <taxon>Pseudonocardia</taxon>
    </lineage>
</organism>
<evidence type="ECO:0000313" key="2">
    <source>
        <dbReference type="EMBL" id="NMI00100.1"/>
    </source>
</evidence>
<gene>
    <name evidence="2" type="ORF">HF526_22705</name>
</gene>
<proteinExistence type="predicted"/>
<dbReference type="Proteomes" id="UP000820669">
    <property type="component" value="Unassembled WGS sequence"/>
</dbReference>
<protein>
    <submittedName>
        <fullName evidence="2">Uncharacterized protein</fullName>
    </submittedName>
</protein>
<evidence type="ECO:0000256" key="1">
    <source>
        <dbReference type="SAM" id="Phobius"/>
    </source>
</evidence>
<dbReference type="EMBL" id="JAAXLA010000048">
    <property type="protein sequence ID" value="NMI00100.1"/>
    <property type="molecule type" value="Genomic_DNA"/>
</dbReference>
<keyword evidence="1" id="KW-0812">Transmembrane</keyword>
<evidence type="ECO:0000313" key="3">
    <source>
        <dbReference type="Proteomes" id="UP000820669"/>
    </source>
</evidence>
<keyword evidence="1" id="KW-1133">Transmembrane helix</keyword>
<reference evidence="2 3" key="1">
    <citation type="submission" date="2020-04" db="EMBL/GenBank/DDBJ databases">
        <authorList>
            <person name="Klaysubun C."/>
            <person name="Duangmal K."/>
            <person name="Lipun K."/>
        </authorList>
    </citation>
    <scope>NUCLEOTIDE SEQUENCE [LARGE SCALE GENOMIC DNA]</scope>
    <source>
        <strain evidence="2 3">K10HN5</strain>
    </source>
</reference>
<feature type="transmembrane region" description="Helical" evidence="1">
    <location>
        <begin position="53"/>
        <end position="77"/>
    </location>
</feature>
<sequence>MSMDAAAGGQEPVLVGIGDIAVTQSWVITPSGTRPVGSVQWLFTDMSRTTERIPTWAIVCAIIFFVFCLLGLLFLLVKETRTEGSVQIVVQGPQLVHTVQLPVYSVDQVHDYNARVNYARAVSAAGPR</sequence>
<name>A0ABX1SIK9_9PSEU</name>
<keyword evidence="3" id="KW-1185">Reference proteome</keyword>
<comment type="caution">
    <text evidence="2">The sequence shown here is derived from an EMBL/GenBank/DDBJ whole genome shotgun (WGS) entry which is preliminary data.</text>
</comment>
<keyword evidence="1" id="KW-0472">Membrane</keyword>